<evidence type="ECO:0008006" key="4">
    <source>
        <dbReference type="Google" id="ProtNLM"/>
    </source>
</evidence>
<dbReference type="Proteomes" id="UP001280121">
    <property type="component" value="Unassembled WGS sequence"/>
</dbReference>
<dbReference type="SUPFAM" id="SSF53756">
    <property type="entry name" value="UDP-Glycosyltransferase/glycogen phosphorylase"/>
    <property type="match status" value="1"/>
</dbReference>
<dbReference type="PANTHER" id="PTHR48049:SF60">
    <property type="entry name" value="UDP-GLYCOSYLTRANSFERASE 91B1"/>
    <property type="match status" value="1"/>
</dbReference>
<comment type="caution">
    <text evidence="2">The sequence shown here is derived from an EMBL/GenBank/DDBJ whole genome shotgun (WGS) entry which is preliminary data.</text>
</comment>
<dbReference type="Gene3D" id="3.40.50.2000">
    <property type="entry name" value="Glycogen Phosphorylase B"/>
    <property type="match status" value="2"/>
</dbReference>
<reference evidence="2" key="1">
    <citation type="journal article" date="2023" name="Plant J.">
        <title>Genome sequences and population genomics provide insights into the demographic history, inbreeding, and mutation load of two 'living fossil' tree species of Dipteronia.</title>
        <authorList>
            <person name="Feng Y."/>
            <person name="Comes H.P."/>
            <person name="Chen J."/>
            <person name="Zhu S."/>
            <person name="Lu R."/>
            <person name="Zhang X."/>
            <person name="Li P."/>
            <person name="Qiu J."/>
            <person name="Olsen K.M."/>
            <person name="Qiu Y."/>
        </authorList>
    </citation>
    <scope>NUCLEOTIDE SEQUENCE</scope>
    <source>
        <strain evidence="2">KIB01</strain>
    </source>
</reference>
<evidence type="ECO:0000313" key="2">
    <source>
        <dbReference type="EMBL" id="KAK2656603.1"/>
    </source>
</evidence>
<sequence length="337" mass="38346">MSITSLKMQKPHLMFQWKRFHTSKRPSMVSILEQPLAQFLEASSPDWIIYDFAPLWLPPMAAKLGISQVFFMIFNSWTVCFLGKSSLALINGDDHRTKLEHFTVPPEWIPFPSKLAYRLHEAKLFLNVAQVNTSGLSDLCRTGWAMSGCDVFSTRSCFEIESDWIKLIGEIHQKPVVPIGLLPPSLQAINKADDSSSDNNIWVTISDWFGKQDKGSVVYVAFGSELSMSQEEITELALGLDLSGLPFFWVLRKSDDSCLNARIFEEKMVGKEIPRDEENGSFTRNEVAKTLRLVILEDEGRICRDKAKEISKIFGDKDLHNRYVDTFLGKLQQFSKP</sequence>
<dbReference type="PANTHER" id="PTHR48049">
    <property type="entry name" value="GLYCOSYLTRANSFERASE"/>
    <property type="match status" value="1"/>
</dbReference>
<evidence type="ECO:0000313" key="3">
    <source>
        <dbReference type="Proteomes" id="UP001280121"/>
    </source>
</evidence>
<organism evidence="2 3">
    <name type="scientific">Dipteronia dyeriana</name>
    <dbReference type="NCBI Taxonomy" id="168575"/>
    <lineage>
        <taxon>Eukaryota</taxon>
        <taxon>Viridiplantae</taxon>
        <taxon>Streptophyta</taxon>
        <taxon>Embryophyta</taxon>
        <taxon>Tracheophyta</taxon>
        <taxon>Spermatophyta</taxon>
        <taxon>Magnoliopsida</taxon>
        <taxon>eudicotyledons</taxon>
        <taxon>Gunneridae</taxon>
        <taxon>Pentapetalae</taxon>
        <taxon>rosids</taxon>
        <taxon>malvids</taxon>
        <taxon>Sapindales</taxon>
        <taxon>Sapindaceae</taxon>
        <taxon>Hippocastanoideae</taxon>
        <taxon>Acereae</taxon>
        <taxon>Dipteronia</taxon>
    </lineage>
</organism>
<dbReference type="EMBL" id="JANJYI010000003">
    <property type="protein sequence ID" value="KAK2656603.1"/>
    <property type="molecule type" value="Genomic_DNA"/>
</dbReference>
<proteinExistence type="inferred from homology"/>
<gene>
    <name evidence="2" type="ORF">Ddye_009655</name>
</gene>
<keyword evidence="3" id="KW-1185">Reference proteome</keyword>
<dbReference type="GO" id="GO:0035251">
    <property type="term" value="F:UDP-glucosyltransferase activity"/>
    <property type="evidence" value="ECO:0007669"/>
    <property type="project" value="InterPro"/>
</dbReference>
<evidence type="ECO:0000256" key="1">
    <source>
        <dbReference type="ARBA" id="ARBA00009995"/>
    </source>
</evidence>
<dbReference type="AlphaFoldDB" id="A0AAD9XCT7"/>
<name>A0AAD9XCT7_9ROSI</name>
<accession>A0AAD9XCT7</accession>
<protein>
    <recommendedName>
        <fullName evidence="4">UDP-glycosyltransferase</fullName>
    </recommendedName>
</protein>
<dbReference type="InterPro" id="IPR050481">
    <property type="entry name" value="UDP-glycosyltransf_plant"/>
</dbReference>
<comment type="similarity">
    <text evidence="1">Belongs to the UDP-glycosyltransferase family.</text>
</comment>